<dbReference type="SUPFAM" id="SSF51735">
    <property type="entry name" value="NAD(P)-binding Rossmann-fold domains"/>
    <property type="match status" value="1"/>
</dbReference>
<evidence type="ECO:0000256" key="1">
    <source>
        <dbReference type="ARBA" id="ARBA00004994"/>
    </source>
</evidence>
<dbReference type="PANTHER" id="PTHR43765">
    <property type="entry name" value="2-DEHYDROPANTOATE 2-REDUCTASE-RELATED"/>
    <property type="match status" value="1"/>
</dbReference>
<organism evidence="13 14">
    <name type="scientific">Marinobacter nanhaiticus D15-8W</name>
    <dbReference type="NCBI Taxonomy" id="626887"/>
    <lineage>
        <taxon>Bacteria</taxon>
        <taxon>Pseudomonadati</taxon>
        <taxon>Pseudomonadota</taxon>
        <taxon>Gammaproteobacteria</taxon>
        <taxon>Pseudomonadales</taxon>
        <taxon>Marinobacteraceae</taxon>
        <taxon>Marinobacter</taxon>
    </lineage>
</organism>
<evidence type="ECO:0000256" key="6">
    <source>
        <dbReference type="ARBA" id="ARBA00022857"/>
    </source>
</evidence>
<comment type="similarity">
    <text evidence="2 10">Belongs to the ketopantoate reductase family.</text>
</comment>
<dbReference type="InterPro" id="IPR013752">
    <property type="entry name" value="KPA_reductase"/>
</dbReference>
<dbReference type="InterPro" id="IPR008927">
    <property type="entry name" value="6-PGluconate_DH-like_C_sf"/>
</dbReference>
<dbReference type="Pfam" id="PF08546">
    <property type="entry name" value="ApbA_C"/>
    <property type="match status" value="1"/>
</dbReference>
<evidence type="ECO:0000256" key="5">
    <source>
        <dbReference type="ARBA" id="ARBA00022655"/>
    </source>
</evidence>
<gene>
    <name evidence="13" type="ORF">J057_23660</name>
</gene>
<dbReference type="HOGENOM" id="CLU_031468_0_1_6"/>
<dbReference type="Gene3D" id="3.40.50.720">
    <property type="entry name" value="NAD(P)-binding Rossmann-like Domain"/>
    <property type="match status" value="1"/>
</dbReference>
<dbReference type="EC" id="1.1.1.169" evidence="3 10"/>
<evidence type="ECO:0000259" key="11">
    <source>
        <dbReference type="Pfam" id="PF02558"/>
    </source>
</evidence>
<comment type="pathway">
    <text evidence="1 10">Cofactor biosynthesis; (R)-pantothenate biosynthesis; (R)-pantoate from 3-methyl-2-oxobutanoate: step 2/2.</text>
</comment>
<name>N6W2V5_9GAMM</name>
<dbReference type="GO" id="GO:0005737">
    <property type="term" value="C:cytoplasm"/>
    <property type="evidence" value="ECO:0007669"/>
    <property type="project" value="TreeGrafter"/>
</dbReference>
<dbReference type="Pfam" id="PF02558">
    <property type="entry name" value="ApbA"/>
    <property type="match status" value="1"/>
</dbReference>
<dbReference type="InterPro" id="IPR003710">
    <property type="entry name" value="ApbA"/>
</dbReference>
<dbReference type="NCBIfam" id="TIGR00745">
    <property type="entry name" value="apbA_panE"/>
    <property type="match status" value="1"/>
</dbReference>
<dbReference type="InterPro" id="IPR036291">
    <property type="entry name" value="NAD(P)-bd_dom_sf"/>
</dbReference>
<keyword evidence="5 10" id="KW-0566">Pantothenate biosynthesis</keyword>
<evidence type="ECO:0000256" key="4">
    <source>
        <dbReference type="ARBA" id="ARBA00019465"/>
    </source>
</evidence>
<evidence type="ECO:0000256" key="7">
    <source>
        <dbReference type="ARBA" id="ARBA00023002"/>
    </source>
</evidence>
<keyword evidence="6 10" id="KW-0521">NADP</keyword>
<dbReference type="Proteomes" id="UP000013165">
    <property type="component" value="Unassembled WGS sequence"/>
</dbReference>
<dbReference type="PATRIC" id="fig|626887.3.peg.4734"/>
<dbReference type="InterPro" id="IPR013332">
    <property type="entry name" value="KPR_N"/>
</dbReference>
<comment type="function">
    <text evidence="10">Catalyzes the NADPH-dependent reduction of ketopantoate into pantoic acid.</text>
</comment>
<dbReference type="EMBL" id="APLQ01000014">
    <property type="protein sequence ID" value="ENO14444.2"/>
    <property type="molecule type" value="Genomic_DNA"/>
</dbReference>
<evidence type="ECO:0000256" key="2">
    <source>
        <dbReference type="ARBA" id="ARBA00007870"/>
    </source>
</evidence>
<dbReference type="InterPro" id="IPR050838">
    <property type="entry name" value="Ketopantoate_reductase"/>
</dbReference>
<evidence type="ECO:0000313" key="14">
    <source>
        <dbReference type="Proteomes" id="UP000013165"/>
    </source>
</evidence>
<keyword evidence="7 10" id="KW-0560">Oxidoreductase</keyword>
<dbReference type="AlphaFoldDB" id="N6W2V5"/>
<evidence type="ECO:0000313" key="13">
    <source>
        <dbReference type="EMBL" id="ENO14444.2"/>
    </source>
</evidence>
<dbReference type="PANTHER" id="PTHR43765:SF2">
    <property type="entry name" value="2-DEHYDROPANTOATE 2-REDUCTASE"/>
    <property type="match status" value="1"/>
</dbReference>
<dbReference type="SUPFAM" id="SSF48179">
    <property type="entry name" value="6-phosphogluconate dehydrogenase C-terminal domain-like"/>
    <property type="match status" value="1"/>
</dbReference>
<dbReference type="GO" id="GO:0015940">
    <property type="term" value="P:pantothenate biosynthetic process"/>
    <property type="evidence" value="ECO:0007669"/>
    <property type="project" value="UniProtKB-UniPathway"/>
</dbReference>
<evidence type="ECO:0000256" key="8">
    <source>
        <dbReference type="ARBA" id="ARBA00032024"/>
    </source>
</evidence>
<evidence type="ECO:0000259" key="12">
    <source>
        <dbReference type="Pfam" id="PF08546"/>
    </source>
</evidence>
<evidence type="ECO:0000256" key="10">
    <source>
        <dbReference type="RuleBase" id="RU362068"/>
    </source>
</evidence>
<reference evidence="13 14" key="1">
    <citation type="journal article" date="2013" name="Genome Announc.">
        <title>Genome Sequence of the Polycyclic Aromatic Hydrocarbon-Degrading Bacterium Strain Marinobacter nanhaiticus D15-8WT.</title>
        <authorList>
            <person name="Cui Z."/>
            <person name="Gao W."/>
            <person name="Li Q."/>
            <person name="Xu G."/>
            <person name="Zheng L."/>
        </authorList>
    </citation>
    <scope>NUCLEOTIDE SEQUENCE [LARGE SCALE GENOMIC DNA]</scope>
    <source>
        <strain evidence="13 14">D15-8W</strain>
    </source>
</reference>
<dbReference type="GO" id="GO:0008677">
    <property type="term" value="F:2-dehydropantoate 2-reductase activity"/>
    <property type="evidence" value="ECO:0007669"/>
    <property type="project" value="UniProtKB-EC"/>
</dbReference>
<dbReference type="OrthoDB" id="6530772at2"/>
<feature type="domain" description="Ketopantoate reductase C-terminal" evidence="12">
    <location>
        <begin position="182"/>
        <end position="305"/>
    </location>
</feature>
<comment type="catalytic activity">
    <reaction evidence="9 10">
        <text>(R)-pantoate + NADP(+) = 2-dehydropantoate + NADPH + H(+)</text>
        <dbReference type="Rhea" id="RHEA:16233"/>
        <dbReference type="ChEBI" id="CHEBI:11561"/>
        <dbReference type="ChEBI" id="CHEBI:15378"/>
        <dbReference type="ChEBI" id="CHEBI:15980"/>
        <dbReference type="ChEBI" id="CHEBI:57783"/>
        <dbReference type="ChEBI" id="CHEBI:58349"/>
        <dbReference type="EC" id="1.1.1.169"/>
    </reaction>
</comment>
<sequence>MSTAPMTQAIKPRILIIGAGAMGRLWAGYLQPCSELFFATRTAQAPRIDFVFCDSHGDRHRIDIPVCRNHDLAPDLILLTTKAPDAEAALVSAEQLLHRRRPVILFQNGMGSQQAIAARFSSVPILAASTTEGAYIDAAGELIHAGRGQTWVGALNECAHSHVATAAEQLGRSGLEVSVDKDVEDRLWQKLAINAGINPFTALLDCSNGEILGHDYFEERIGAVCHEVSQLMHAVGRTAHPEELEARVRDVARRTAANSSSMRQDIRSGRPTEVDMMNGFIARESESLGLPAPVNRALTEAVKALR</sequence>
<dbReference type="InterPro" id="IPR013328">
    <property type="entry name" value="6PGD_dom2"/>
</dbReference>
<proteinExistence type="inferred from homology"/>
<comment type="caution">
    <text evidence="13">The sequence shown here is derived from an EMBL/GenBank/DDBJ whole genome shotgun (WGS) entry which is preliminary data.</text>
</comment>
<dbReference type="UniPathway" id="UPA00028">
    <property type="reaction ID" value="UER00004"/>
</dbReference>
<dbReference type="STRING" id="626887.J057_23660"/>
<accession>N6W2V5</accession>
<dbReference type="eggNOG" id="COG1893">
    <property type="taxonomic scope" value="Bacteria"/>
</dbReference>
<protein>
    <recommendedName>
        <fullName evidence="4 10">2-dehydropantoate 2-reductase</fullName>
        <ecNumber evidence="3 10">1.1.1.169</ecNumber>
    </recommendedName>
    <alternativeName>
        <fullName evidence="8 10">Ketopantoate reductase</fullName>
    </alternativeName>
</protein>
<evidence type="ECO:0000256" key="3">
    <source>
        <dbReference type="ARBA" id="ARBA00013014"/>
    </source>
</evidence>
<dbReference type="GO" id="GO:0050661">
    <property type="term" value="F:NADP binding"/>
    <property type="evidence" value="ECO:0007669"/>
    <property type="project" value="TreeGrafter"/>
</dbReference>
<dbReference type="Gene3D" id="1.10.1040.10">
    <property type="entry name" value="N-(1-d-carboxylethyl)-l-norvaline Dehydrogenase, domain 2"/>
    <property type="match status" value="1"/>
</dbReference>
<feature type="domain" description="Ketopantoate reductase N-terminal" evidence="11">
    <location>
        <begin position="14"/>
        <end position="156"/>
    </location>
</feature>
<evidence type="ECO:0000256" key="9">
    <source>
        <dbReference type="ARBA" id="ARBA00048793"/>
    </source>
</evidence>
<keyword evidence="14" id="KW-1185">Reference proteome</keyword>